<dbReference type="InterPro" id="IPR024077">
    <property type="entry name" value="Neurolysin/TOP_dom2"/>
</dbReference>
<dbReference type="PANTHER" id="PTHR11804">
    <property type="entry name" value="PROTEASE M3 THIMET OLIGOPEPTIDASE-RELATED"/>
    <property type="match status" value="1"/>
</dbReference>
<dbReference type="InterPro" id="IPR001567">
    <property type="entry name" value="Pept_M3A_M3B_dom"/>
</dbReference>
<evidence type="ECO:0000256" key="5">
    <source>
        <dbReference type="ARBA" id="ARBA00022833"/>
    </source>
</evidence>
<comment type="similarity">
    <text evidence="1 7">Belongs to the peptidase M3 family.</text>
</comment>
<keyword evidence="4 7" id="KW-0378">Hydrolase</keyword>
<evidence type="ECO:0000256" key="6">
    <source>
        <dbReference type="ARBA" id="ARBA00023049"/>
    </source>
</evidence>
<dbReference type="InterPro" id="IPR024079">
    <property type="entry name" value="MetalloPept_cat_dom_sf"/>
</dbReference>
<dbReference type="Gene3D" id="3.40.390.10">
    <property type="entry name" value="Collagenase (Catalytic Domain)"/>
    <property type="match status" value="1"/>
</dbReference>
<keyword evidence="5 7" id="KW-0862">Zinc</keyword>
<dbReference type="GO" id="GO:0005758">
    <property type="term" value="C:mitochondrial intermembrane space"/>
    <property type="evidence" value="ECO:0007669"/>
    <property type="project" value="TreeGrafter"/>
</dbReference>
<dbReference type="GO" id="GO:0006518">
    <property type="term" value="P:peptide metabolic process"/>
    <property type="evidence" value="ECO:0007669"/>
    <property type="project" value="TreeGrafter"/>
</dbReference>
<comment type="cofactor">
    <cofactor evidence="7">
        <name>Zn(2+)</name>
        <dbReference type="ChEBI" id="CHEBI:29105"/>
    </cofactor>
    <text evidence="7">Binds 1 zinc ion.</text>
</comment>
<keyword evidence="3 7" id="KW-0479">Metal-binding</keyword>
<accession>A0AA40CKQ8</accession>
<keyword evidence="6 7" id="KW-0482">Metalloprotease</keyword>
<dbReference type="PANTHER" id="PTHR11804:SF84">
    <property type="entry name" value="SACCHAROLYSIN"/>
    <property type="match status" value="1"/>
</dbReference>
<keyword evidence="2 7" id="KW-0645">Protease</keyword>
<dbReference type="GO" id="GO:0046872">
    <property type="term" value="F:metal ion binding"/>
    <property type="evidence" value="ECO:0007669"/>
    <property type="project" value="UniProtKB-UniRule"/>
</dbReference>
<evidence type="ECO:0000256" key="4">
    <source>
        <dbReference type="ARBA" id="ARBA00022801"/>
    </source>
</evidence>
<sequence length="642" mass="73570">MEHDENLWWSAIEPDTYRMLAPDLERRQAGVEAQKIASRFNIECSMRDDVFRLVDAVFQMGNDTLDPESWRVVEVERRRCVQRHGMDLPPGPARDRYRAISERLSELQLEYKEAIDQESGGIWFTSEELDGVTQEVIDKLEKGTTLDNAGKLRVSFMHSDVSNLLVYARNPETRKRYWVAHENRCSENIPRFREIMKLRHEAARLLGYPNHAAKRLEERMAKTPETVIAFLDDLRSRISRRAREEAGELLGVKEKDLMALGIPFDGNIYIWDLSYYSRSRAKKKYNVDPLKAAEYFPLDKTVSGLLGIFGHLLGLVFVELATEEERGKASPTGKADDILWHESVTLYAVWDDDANGAKGDPGFVGYLYLDVHPRPGKHERALCATIRSGYQYPDGTRCYPATCLVASLGSADSQPTLLRHRQLVTLFHELGHCMHDLVSRTTYSRFHGVSVARDFIEAPSQMLENWCWIPSCLTALSSHYETGEQIPQDMLEALIDANREDALDMLSQLGHAALDMEVHTFPMHEKEPDYTEMYTAVYREVTGIKGFEALGKQSEWNHGYSCSTGLITSNDAGYYGYLWSKVYSTDMFYTAFKDDPMNKEAGRRYRHVLLEKGGSQDEMLTLEQFLGRKPLSEPFFRDLGWM</sequence>
<dbReference type="EMBL" id="JAULSV010000006">
    <property type="protein sequence ID" value="KAK0640639.1"/>
    <property type="molecule type" value="Genomic_DNA"/>
</dbReference>
<dbReference type="Gene3D" id="1.20.1050.40">
    <property type="entry name" value="Endopeptidase. Chain P, domain 1"/>
    <property type="match status" value="1"/>
</dbReference>
<reference evidence="9" key="1">
    <citation type="submission" date="2023-06" db="EMBL/GenBank/DDBJ databases">
        <title>Genome-scale phylogeny and comparative genomics of the fungal order Sordariales.</title>
        <authorList>
            <consortium name="Lawrence Berkeley National Laboratory"/>
            <person name="Hensen N."/>
            <person name="Bonometti L."/>
            <person name="Westerberg I."/>
            <person name="Brannstrom I.O."/>
            <person name="Guillou S."/>
            <person name="Cros-Aarteil S."/>
            <person name="Calhoun S."/>
            <person name="Haridas S."/>
            <person name="Kuo A."/>
            <person name="Mondo S."/>
            <person name="Pangilinan J."/>
            <person name="Riley R."/>
            <person name="Labutti K."/>
            <person name="Andreopoulos B."/>
            <person name="Lipzen A."/>
            <person name="Chen C."/>
            <person name="Yanf M."/>
            <person name="Daum C."/>
            <person name="Ng V."/>
            <person name="Clum A."/>
            <person name="Steindorff A."/>
            <person name="Ohm R."/>
            <person name="Martin F."/>
            <person name="Silar P."/>
            <person name="Natvig D."/>
            <person name="Lalanne C."/>
            <person name="Gautier V."/>
            <person name="Ament-Velasquez S.L."/>
            <person name="Kruys A."/>
            <person name="Hutchinson M.I."/>
            <person name="Powell A.J."/>
            <person name="Barry K."/>
            <person name="Miller A.N."/>
            <person name="Grigoriev I.V."/>
            <person name="Debuchy R."/>
            <person name="Gladieux P."/>
            <person name="Thoren M.H."/>
            <person name="Johannesson H."/>
        </authorList>
    </citation>
    <scope>NUCLEOTIDE SEQUENCE</scope>
    <source>
        <strain evidence="9">SMH2532-1</strain>
    </source>
</reference>
<dbReference type="Pfam" id="PF01432">
    <property type="entry name" value="Peptidase_M3"/>
    <property type="match status" value="1"/>
</dbReference>
<dbReference type="FunFam" id="3.40.390.10:FF:000074">
    <property type="entry name" value="Metalloprotease"/>
    <property type="match status" value="1"/>
</dbReference>
<evidence type="ECO:0000256" key="3">
    <source>
        <dbReference type="ARBA" id="ARBA00022723"/>
    </source>
</evidence>
<dbReference type="Gene3D" id="1.10.1370.10">
    <property type="entry name" value="Neurolysin, domain 3"/>
    <property type="match status" value="1"/>
</dbReference>
<dbReference type="AlphaFoldDB" id="A0AA40CKQ8"/>
<feature type="domain" description="Peptidase M3A/M3B catalytic" evidence="8">
    <location>
        <begin position="165"/>
        <end position="639"/>
    </location>
</feature>
<dbReference type="Proteomes" id="UP001174936">
    <property type="component" value="Unassembled WGS sequence"/>
</dbReference>
<dbReference type="InterPro" id="IPR024080">
    <property type="entry name" value="Neurolysin/TOP_N"/>
</dbReference>
<proteinExistence type="inferred from homology"/>
<keyword evidence="10" id="KW-1185">Reference proteome</keyword>
<evidence type="ECO:0000256" key="2">
    <source>
        <dbReference type="ARBA" id="ARBA00022670"/>
    </source>
</evidence>
<organism evidence="9 10">
    <name type="scientific">Cercophora newfieldiana</name>
    <dbReference type="NCBI Taxonomy" id="92897"/>
    <lineage>
        <taxon>Eukaryota</taxon>
        <taxon>Fungi</taxon>
        <taxon>Dikarya</taxon>
        <taxon>Ascomycota</taxon>
        <taxon>Pezizomycotina</taxon>
        <taxon>Sordariomycetes</taxon>
        <taxon>Sordariomycetidae</taxon>
        <taxon>Sordariales</taxon>
        <taxon>Lasiosphaeriaceae</taxon>
        <taxon>Cercophora</taxon>
    </lineage>
</organism>
<evidence type="ECO:0000259" key="8">
    <source>
        <dbReference type="Pfam" id="PF01432"/>
    </source>
</evidence>
<dbReference type="GO" id="GO:0006508">
    <property type="term" value="P:proteolysis"/>
    <property type="evidence" value="ECO:0007669"/>
    <property type="project" value="UniProtKB-KW"/>
</dbReference>
<comment type="caution">
    <text evidence="9">The sequence shown here is derived from an EMBL/GenBank/DDBJ whole genome shotgun (WGS) entry which is preliminary data.</text>
</comment>
<evidence type="ECO:0000313" key="9">
    <source>
        <dbReference type="EMBL" id="KAK0640639.1"/>
    </source>
</evidence>
<dbReference type="GO" id="GO:0004222">
    <property type="term" value="F:metalloendopeptidase activity"/>
    <property type="evidence" value="ECO:0007669"/>
    <property type="project" value="InterPro"/>
</dbReference>
<dbReference type="InterPro" id="IPR045090">
    <property type="entry name" value="Pept_M3A_M3B"/>
</dbReference>
<dbReference type="CDD" id="cd06455">
    <property type="entry name" value="M3A_TOP"/>
    <property type="match status" value="1"/>
</dbReference>
<dbReference type="SUPFAM" id="SSF55486">
    <property type="entry name" value="Metalloproteases ('zincins'), catalytic domain"/>
    <property type="match status" value="1"/>
</dbReference>
<protein>
    <submittedName>
        <fullName evidence="9">Peptidase family M3-domain-containing protein</fullName>
    </submittedName>
</protein>
<name>A0AA40CKQ8_9PEZI</name>
<gene>
    <name evidence="9" type="ORF">B0T16DRAFT_418240</name>
</gene>
<evidence type="ECO:0000313" key="10">
    <source>
        <dbReference type="Proteomes" id="UP001174936"/>
    </source>
</evidence>
<evidence type="ECO:0000256" key="1">
    <source>
        <dbReference type="ARBA" id="ARBA00006040"/>
    </source>
</evidence>
<evidence type="ECO:0000256" key="7">
    <source>
        <dbReference type="RuleBase" id="RU003435"/>
    </source>
</evidence>